<comment type="subcellular location">
    <subcellularLocation>
        <location evidence="1">Cell outer membrane</location>
        <topology evidence="1">Multi-pass membrane protein</topology>
    </subcellularLocation>
</comment>
<dbReference type="GO" id="GO:0009279">
    <property type="term" value="C:cell outer membrane"/>
    <property type="evidence" value="ECO:0007669"/>
    <property type="project" value="UniProtKB-SubCell"/>
</dbReference>
<comment type="caution">
    <text evidence="2">The sequence shown here is derived from an EMBL/GenBank/DDBJ whole genome shotgun (WGS) entry which is preliminary data.</text>
</comment>
<dbReference type="InterPro" id="IPR039426">
    <property type="entry name" value="TonB-dep_rcpt-like"/>
</dbReference>
<evidence type="ECO:0000256" key="1">
    <source>
        <dbReference type="PROSITE-ProRule" id="PRU01360"/>
    </source>
</evidence>
<dbReference type="OrthoDB" id="875567at2"/>
<name>A0A428K7H6_9BACT</name>
<keyword evidence="1" id="KW-0998">Cell outer membrane</keyword>
<dbReference type="Proteomes" id="UP000270291">
    <property type="component" value="Unassembled WGS sequence"/>
</dbReference>
<dbReference type="InterPro" id="IPR037066">
    <property type="entry name" value="Plug_dom_sf"/>
</dbReference>
<dbReference type="RefSeq" id="WP_125439495.1">
    <property type="nucleotide sequence ID" value="NZ_RWIU01000005.1"/>
</dbReference>
<evidence type="ECO:0000313" key="3">
    <source>
        <dbReference type="Proteomes" id="UP000270291"/>
    </source>
</evidence>
<dbReference type="Gene3D" id="2.170.130.10">
    <property type="entry name" value="TonB-dependent receptor, plug domain"/>
    <property type="match status" value="1"/>
</dbReference>
<keyword evidence="1" id="KW-1134">Transmembrane beta strand</keyword>
<gene>
    <name evidence="2" type="ORF">EI293_15725</name>
</gene>
<reference evidence="2 3" key="1">
    <citation type="submission" date="2018-12" db="EMBL/GenBank/DDBJ databases">
        <authorList>
            <person name="Feng G."/>
            <person name="Zhu H."/>
        </authorList>
    </citation>
    <scope>NUCLEOTIDE SEQUENCE [LARGE SCALE GENOMIC DNA]</scope>
    <source>
        <strain evidence="2 3">LMG 26000</strain>
    </source>
</reference>
<protein>
    <recommendedName>
        <fullName evidence="4">TonB-dependent receptor plug domain-containing protein</fullName>
    </recommendedName>
</protein>
<dbReference type="PROSITE" id="PS52016">
    <property type="entry name" value="TONB_DEPENDENT_REC_3"/>
    <property type="match status" value="1"/>
</dbReference>
<keyword evidence="3" id="KW-1185">Reference proteome</keyword>
<accession>A0A428K7H6</accession>
<keyword evidence="1" id="KW-0472">Membrane</keyword>
<evidence type="ECO:0000313" key="2">
    <source>
        <dbReference type="EMBL" id="RSK42365.1"/>
    </source>
</evidence>
<proteinExistence type="inferred from homology"/>
<sequence>MSAPSSSDSFLLKTTEELLYLVQHPELYHPELLAEAGRELRRRGATVPRPAQPEAAPELNEYEQPAASSVVRWWPAAAIGAAVLGLGWWGLRDSSGAEATKVKPAEAKPIVLEAVKAKQLPTFEAEAARQVAATRRQLPAADRADTTATGRFARTARRYWLAENAAAYLTAQAEGDSASAVFTGQIDLTLERITWFMKARAYDQHLHPIMEERLNEMQQGLTLRRSSLKTIKSQYELGAEITNAEAAFTEAAEAADISRVVQGLPSQRTPIAGNLAALNGAPKAAPAKEGYTVVQTLPAPRQNQNPLYIIDGEALPSDPSTGEAPAGIRNLPASAFARIVVVKRQTAVKAFGPRAHDGAVIIVTKAAANRGAGTSL</sequence>
<evidence type="ECO:0008006" key="4">
    <source>
        <dbReference type="Google" id="ProtNLM"/>
    </source>
</evidence>
<dbReference type="EMBL" id="RWIU01000005">
    <property type="protein sequence ID" value="RSK42365.1"/>
    <property type="molecule type" value="Genomic_DNA"/>
</dbReference>
<keyword evidence="1" id="KW-0813">Transport</keyword>
<keyword evidence="1" id="KW-0812">Transmembrane</keyword>
<organism evidence="2 3">
    <name type="scientific">Hymenobacter perfusus</name>
    <dbReference type="NCBI Taxonomy" id="1236770"/>
    <lineage>
        <taxon>Bacteria</taxon>
        <taxon>Pseudomonadati</taxon>
        <taxon>Bacteroidota</taxon>
        <taxon>Cytophagia</taxon>
        <taxon>Cytophagales</taxon>
        <taxon>Hymenobacteraceae</taxon>
        <taxon>Hymenobacter</taxon>
    </lineage>
</organism>
<comment type="similarity">
    <text evidence="1">Belongs to the TonB-dependent receptor family.</text>
</comment>
<dbReference type="AlphaFoldDB" id="A0A428K7H6"/>